<evidence type="ECO:0000256" key="1">
    <source>
        <dbReference type="ARBA" id="ARBA00009437"/>
    </source>
</evidence>
<comment type="similarity">
    <text evidence="1">Belongs to the LysR transcriptional regulatory family.</text>
</comment>
<organism evidence="6 7">
    <name type="scientific">Neokomagataea tanensis NBRC 106556</name>
    <dbReference type="NCBI Taxonomy" id="1223519"/>
    <lineage>
        <taxon>Bacteria</taxon>
        <taxon>Pseudomonadati</taxon>
        <taxon>Pseudomonadota</taxon>
        <taxon>Alphaproteobacteria</taxon>
        <taxon>Acetobacterales</taxon>
        <taxon>Acetobacteraceae</taxon>
        <taxon>Neokomagataea</taxon>
    </lineage>
</organism>
<name>A0ABQ0QI03_9PROT</name>
<dbReference type="PROSITE" id="PS50931">
    <property type="entry name" value="HTH_LYSR"/>
    <property type="match status" value="1"/>
</dbReference>
<keyword evidence="3" id="KW-0238">DNA-binding</keyword>
<keyword evidence="4" id="KW-0804">Transcription</keyword>
<feature type="domain" description="HTH lysR-type" evidence="5">
    <location>
        <begin position="8"/>
        <end position="60"/>
    </location>
</feature>
<evidence type="ECO:0000256" key="4">
    <source>
        <dbReference type="ARBA" id="ARBA00023163"/>
    </source>
</evidence>
<keyword evidence="2" id="KW-0805">Transcription regulation</keyword>
<accession>A0ABQ0QI03</accession>
<evidence type="ECO:0000313" key="6">
    <source>
        <dbReference type="EMBL" id="GBR45545.1"/>
    </source>
</evidence>
<gene>
    <name evidence="6" type="ORF">AA106556_0804</name>
</gene>
<reference evidence="6" key="1">
    <citation type="submission" date="2013-04" db="EMBL/GenBank/DDBJ databases">
        <title>The genome sequencing project of 58 acetic acid bacteria.</title>
        <authorList>
            <person name="Okamoto-Kainuma A."/>
            <person name="Ishikawa M."/>
            <person name="Umino S."/>
            <person name="Koizumi Y."/>
            <person name="Shiwa Y."/>
            <person name="Yoshikawa H."/>
            <person name="Matsutani M."/>
            <person name="Matsushita K."/>
        </authorList>
    </citation>
    <scope>NUCLEOTIDE SEQUENCE</scope>
    <source>
        <strain evidence="6">NBRC 106556</strain>
    </source>
</reference>
<dbReference type="Proteomes" id="UP001062443">
    <property type="component" value="Unassembled WGS sequence"/>
</dbReference>
<dbReference type="Gene3D" id="3.40.190.290">
    <property type="match status" value="1"/>
</dbReference>
<dbReference type="Pfam" id="PF03466">
    <property type="entry name" value="LysR_substrate"/>
    <property type="match status" value="1"/>
</dbReference>
<evidence type="ECO:0000259" key="5">
    <source>
        <dbReference type="PROSITE" id="PS50931"/>
    </source>
</evidence>
<dbReference type="InterPro" id="IPR000847">
    <property type="entry name" value="LysR_HTH_N"/>
</dbReference>
<protein>
    <submittedName>
        <fullName evidence="6">LysR family transcriptional regulator</fullName>
    </submittedName>
</protein>
<evidence type="ECO:0000256" key="2">
    <source>
        <dbReference type="ARBA" id="ARBA00023015"/>
    </source>
</evidence>
<dbReference type="InterPro" id="IPR036388">
    <property type="entry name" value="WH-like_DNA-bd_sf"/>
</dbReference>
<dbReference type="InterPro" id="IPR050950">
    <property type="entry name" value="HTH-type_LysR_regulators"/>
</dbReference>
<dbReference type="Pfam" id="PF00126">
    <property type="entry name" value="HTH_1"/>
    <property type="match status" value="1"/>
</dbReference>
<dbReference type="RefSeq" id="WP_068168346.1">
    <property type="nucleotide sequence ID" value="NZ_BAQB01000008.1"/>
</dbReference>
<dbReference type="SUPFAM" id="SSF53850">
    <property type="entry name" value="Periplasmic binding protein-like II"/>
    <property type="match status" value="1"/>
</dbReference>
<keyword evidence="7" id="KW-1185">Reference proteome</keyword>
<comment type="caution">
    <text evidence="6">The sequence shown here is derived from an EMBL/GenBank/DDBJ whole genome shotgun (WGS) entry which is preliminary data.</text>
</comment>
<dbReference type="Gene3D" id="1.10.10.10">
    <property type="entry name" value="Winged helix-like DNA-binding domain superfamily/Winged helix DNA-binding domain"/>
    <property type="match status" value="1"/>
</dbReference>
<dbReference type="PANTHER" id="PTHR30419:SF8">
    <property type="entry name" value="NITROGEN ASSIMILATION TRANSCRIPTIONAL ACTIVATOR-RELATED"/>
    <property type="match status" value="1"/>
</dbReference>
<evidence type="ECO:0000256" key="3">
    <source>
        <dbReference type="ARBA" id="ARBA00023125"/>
    </source>
</evidence>
<dbReference type="InterPro" id="IPR036390">
    <property type="entry name" value="WH_DNA-bd_sf"/>
</dbReference>
<dbReference type="SUPFAM" id="SSF46785">
    <property type="entry name" value="Winged helix' DNA-binding domain"/>
    <property type="match status" value="1"/>
</dbReference>
<proteinExistence type="inferred from homology"/>
<evidence type="ECO:0000313" key="7">
    <source>
        <dbReference type="Proteomes" id="UP001062443"/>
    </source>
</evidence>
<dbReference type="PANTHER" id="PTHR30419">
    <property type="entry name" value="HTH-TYPE TRANSCRIPTIONAL REGULATOR YBHD"/>
    <property type="match status" value="1"/>
</dbReference>
<sequence>MPAFSRFLRYFIAVAQHQSIRKASENLRISASAIDRQILQGEQTLGTPLFERLPTGLRLTTAGEMLLDQAKRWTKDMDSFLTQVDDLKGLRRGSVNLMIPNAMTRGFMPRLIRNLRLTHPGIVVNIFVRNSKDIGPALARGEADLAILFDPGNVRDLIVRSYIEFPLGFISPPGHPLSYKKHQRFSACMEHDIIAPALPLALRRKIDILEIETGIEMNEVLSSDSIDMIKSMICKNYGISIMSYADVMEEVEETKIAFTHISNEKLTPLTAALCVDRSRTLSSAARLLLQKIEIHFLELQENMQNLMKDA</sequence>
<dbReference type="EMBL" id="BAQB01000008">
    <property type="protein sequence ID" value="GBR45545.1"/>
    <property type="molecule type" value="Genomic_DNA"/>
</dbReference>
<dbReference type="InterPro" id="IPR005119">
    <property type="entry name" value="LysR_subst-bd"/>
</dbReference>